<dbReference type="SUPFAM" id="SSF52266">
    <property type="entry name" value="SGNH hydrolase"/>
    <property type="match status" value="1"/>
</dbReference>
<feature type="region of interest" description="Disordered" evidence="1">
    <location>
        <begin position="1"/>
        <end position="77"/>
    </location>
</feature>
<evidence type="ECO:0000313" key="2">
    <source>
        <dbReference type="EMBL" id="CAB4036106.1"/>
    </source>
</evidence>
<gene>
    <name evidence="2" type="ORF">PACLA_8A018465</name>
</gene>
<sequence>MTDFAGTNKYNPLQILSESQNDDDAGLSNETASPGVNESYQRPTLEKPKGQSKEKSMRTKHKHNQQNNGSNSTEGPIAILGDSAIKMLNLSRLRRPIGRKTIVKTFPGASVTDMKHYVKPTLEKNPELIVLHVGTNDIHQKEPEEIVKEMESLCTGIVTNSLQ</sequence>
<feature type="compositionally biased region" description="Polar residues" evidence="1">
    <location>
        <begin position="28"/>
        <end position="42"/>
    </location>
</feature>
<dbReference type="OrthoDB" id="8192833at2759"/>
<evidence type="ECO:0000313" key="3">
    <source>
        <dbReference type="Proteomes" id="UP001152795"/>
    </source>
</evidence>
<keyword evidence="2" id="KW-0675">Receptor</keyword>
<comment type="caution">
    <text evidence="2">The sequence shown here is derived from an EMBL/GenBank/DDBJ whole genome shotgun (WGS) entry which is preliminary data.</text>
</comment>
<feature type="compositionally biased region" description="Polar residues" evidence="1">
    <location>
        <begin position="65"/>
        <end position="74"/>
    </location>
</feature>
<feature type="compositionally biased region" description="Basic and acidic residues" evidence="1">
    <location>
        <begin position="44"/>
        <end position="57"/>
    </location>
</feature>
<proteinExistence type="predicted"/>
<organism evidence="2 3">
    <name type="scientific">Paramuricea clavata</name>
    <name type="common">Red gorgonian</name>
    <name type="synonym">Violescent sea-whip</name>
    <dbReference type="NCBI Taxonomy" id="317549"/>
    <lineage>
        <taxon>Eukaryota</taxon>
        <taxon>Metazoa</taxon>
        <taxon>Cnidaria</taxon>
        <taxon>Anthozoa</taxon>
        <taxon>Octocorallia</taxon>
        <taxon>Malacalcyonacea</taxon>
        <taxon>Plexauridae</taxon>
        <taxon>Paramuricea</taxon>
    </lineage>
</organism>
<dbReference type="Proteomes" id="UP001152795">
    <property type="component" value="Unassembled WGS sequence"/>
</dbReference>
<feature type="compositionally biased region" description="Polar residues" evidence="1">
    <location>
        <begin position="8"/>
        <end position="19"/>
    </location>
</feature>
<protein>
    <submittedName>
        <fullName evidence="2">Scavenger receptor cysteine-rich type 1 M130</fullName>
    </submittedName>
</protein>
<dbReference type="EMBL" id="CACRXK020021706">
    <property type="protein sequence ID" value="CAB4036106.1"/>
    <property type="molecule type" value="Genomic_DNA"/>
</dbReference>
<accession>A0A6S7JTG1</accession>
<dbReference type="AlphaFoldDB" id="A0A6S7JTG1"/>
<dbReference type="Gene3D" id="3.40.50.12690">
    <property type="match status" value="1"/>
</dbReference>
<name>A0A6S7JTG1_PARCT</name>
<reference evidence="2" key="1">
    <citation type="submission" date="2020-04" db="EMBL/GenBank/DDBJ databases">
        <authorList>
            <person name="Alioto T."/>
            <person name="Alioto T."/>
            <person name="Gomez Garrido J."/>
        </authorList>
    </citation>
    <scope>NUCLEOTIDE SEQUENCE</scope>
    <source>
        <strain evidence="2">A484AB</strain>
    </source>
</reference>
<evidence type="ECO:0000256" key="1">
    <source>
        <dbReference type="SAM" id="MobiDB-lite"/>
    </source>
</evidence>
<keyword evidence="3" id="KW-1185">Reference proteome</keyword>